<name>A0A8X6N2T0_NEPPI</name>
<accession>A0A8X6N2T0</accession>
<sequence>MKVLLVVLLCLIPFLGDAYEMRINHTPWWKQDVRSNTVQTSYQFQNFPCHKKNAYGWSMGCKMFKATSWPVKKPTKMSEERWRAMNAREWPEWIPPIRMIKLPLDDPPAPL</sequence>
<evidence type="ECO:0000313" key="2">
    <source>
        <dbReference type="EMBL" id="GFS91224.1"/>
    </source>
</evidence>
<dbReference type="Proteomes" id="UP000887013">
    <property type="component" value="Unassembled WGS sequence"/>
</dbReference>
<feature type="signal peptide" evidence="1">
    <location>
        <begin position="1"/>
        <end position="18"/>
    </location>
</feature>
<gene>
    <name evidence="2" type="primary">AVEN_168882_1</name>
    <name evidence="2" type="ORF">NPIL_671481</name>
</gene>
<evidence type="ECO:0000256" key="1">
    <source>
        <dbReference type="SAM" id="SignalP"/>
    </source>
</evidence>
<dbReference type="EMBL" id="BMAW01099695">
    <property type="protein sequence ID" value="GFS91224.1"/>
    <property type="molecule type" value="Genomic_DNA"/>
</dbReference>
<protein>
    <submittedName>
        <fullName evidence="2">Uncharacterized protein</fullName>
    </submittedName>
</protein>
<dbReference type="AlphaFoldDB" id="A0A8X6N2T0"/>
<evidence type="ECO:0000313" key="3">
    <source>
        <dbReference type="Proteomes" id="UP000887013"/>
    </source>
</evidence>
<keyword evidence="1" id="KW-0732">Signal</keyword>
<reference evidence="2" key="1">
    <citation type="submission" date="2020-08" db="EMBL/GenBank/DDBJ databases">
        <title>Multicomponent nature underlies the extraordinary mechanical properties of spider dragline silk.</title>
        <authorList>
            <person name="Kono N."/>
            <person name="Nakamura H."/>
            <person name="Mori M."/>
            <person name="Yoshida Y."/>
            <person name="Ohtoshi R."/>
            <person name="Malay A.D."/>
            <person name="Moran D.A.P."/>
            <person name="Tomita M."/>
            <person name="Numata K."/>
            <person name="Arakawa K."/>
        </authorList>
    </citation>
    <scope>NUCLEOTIDE SEQUENCE</scope>
</reference>
<proteinExistence type="predicted"/>
<organism evidence="2 3">
    <name type="scientific">Nephila pilipes</name>
    <name type="common">Giant wood spider</name>
    <name type="synonym">Nephila maculata</name>
    <dbReference type="NCBI Taxonomy" id="299642"/>
    <lineage>
        <taxon>Eukaryota</taxon>
        <taxon>Metazoa</taxon>
        <taxon>Ecdysozoa</taxon>
        <taxon>Arthropoda</taxon>
        <taxon>Chelicerata</taxon>
        <taxon>Arachnida</taxon>
        <taxon>Araneae</taxon>
        <taxon>Araneomorphae</taxon>
        <taxon>Entelegynae</taxon>
        <taxon>Araneoidea</taxon>
        <taxon>Nephilidae</taxon>
        <taxon>Nephila</taxon>
    </lineage>
</organism>
<feature type="chain" id="PRO_5036452840" evidence="1">
    <location>
        <begin position="19"/>
        <end position="111"/>
    </location>
</feature>
<comment type="caution">
    <text evidence="2">The sequence shown here is derived from an EMBL/GenBank/DDBJ whole genome shotgun (WGS) entry which is preliminary data.</text>
</comment>
<dbReference type="OrthoDB" id="6423733at2759"/>
<keyword evidence="3" id="KW-1185">Reference proteome</keyword>